<gene>
    <name evidence="1" type="ORF">L484_001170</name>
</gene>
<name>W9QQ96_9ROSA</name>
<reference evidence="2" key="1">
    <citation type="submission" date="2013-01" db="EMBL/GenBank/DDBJ databases">
        <title>Draft Genome Sequence of a Mulberry Tree, Morus notabilis C.K. Schneid.</title>
        <authorList>
            <person name="He N."/>
            <person name="Zhao S."/>
        </authorList>
    </citation>
    <scope>NUCLEOTIDE SEQUENCE</scope>
</reference>
<dbReference type="Proteomes" id="UP000030645">
    <property type="component" value="Unassembled WGS sequence"/>
</dbReference>
<keyword evidence="2" id="KW-1185">Reference proteome</keyword>
<protein>
    <submittedName>
        <fullName evidence="1">Uncharacterized protein</fullName>
    </submittedName>
</protein>
<dbReference type="EMBL" id="KE344007">
    <property type="protein sequence ID" value="EXB50589.1"/>
    <property type="molecule type" value="Genomic_DNA"/>
</dbReference>
<proteinExistence type="predicted"/>
<accession>W9QQ96</accession>
<dbReference type="AlphaFoldDB" id="W9QQ96"/>
<sequence length="68" mass="7850">MAGQERMVRYSIPSEWRSEEEDNVVPYFIPSEWRDAKGGDPSPPLNPLPFPLLILIRSCLTLVKHLTR</sequence>
<evidence type="ECO:0000313" key="2">
    <source>
        <dbReference type="Proteomes" id="UP000030645"/>
    </source>
</evidence>
<organism evidence="1 2">
    <name type="scientific">Morus notabilis</name>
    <dbReference type="NCBI Taxonomy" id="981085"/>
    <lineage>
        <taxon>Eukaryota</taxon>
        <taxon>Viridiplantae</taxon>
        <taxon>Streptophyta</taxon>
        <taxon>Embryophyta</taxon>
        <taxon>Tracheophyta</taxon>
        <taxon>Spermatophyta</taxon>
        <taxon>Magnoliopsida</taxon>
        <taxon>eudicotyledons</taxon>
        <taxon>Gunneridae</taxon>
        <taxon>Pentapetalae</taxon>
        <taxon>rosids</taxon>
        <taxon>fabids</taxon>
        <taxon>Rosales</taxon>
        <taxon>Moraceae</taxon>
        <taxon>Moreae</taxon>
        <taxon>Morus</taxon>
    </lineage>
</organism>
<evidence type="ECO:0000313" key="1">
    <source>
        <dbReference type="EMBL" id="EXB50589.1"/>
    </source>
</evidence>